<feature type="domain" description="Exoribonuclease phosphorolytic" evidence="7">
    <location>
        <begin position="11"/>
        <end position="143"/>
    </location>
</feature>
<dbReference type="InterPro" id="IPR015847">
    <property type="entry name" value="ExoRNase_PH_dom2"/>
</dbReference>
<dbReference type="GO" id="GO:0000176">
    <property type="term" value="C:nuclear exosome (RNase complex)"/>
    <property type="evidence" value="ECO:0007669"/>
    <property type="project" value="TreeGrafter"/>
</dbReference>
<organism evidence="9">
    <name type="scientific">Amorphochlora amoebiformis</name>
    <dbReference type="NCBI Taxonomy" id="1561963"/>
    <lineage>
        <taxon>Eukaryota</taxon>
        <taxon>Sar</taxon>
        <taxon>Rhizaria</taxon>
        <taxon>Cercozoa</taxon>
        <taxon>Chlorarachniophyceae</taxon>
        <taxon>Amorphochlora</taxon>
    </lineage>
</organism>
<dbReference type="GO" id="GO:0034473">
    <property type="term" value="P:U1 snRNA 3'-end processing"/>
    <property type="evidence" value="ECO:0007669"/>
    <property type="project" value="TreeGrafter"/>
</dbReference>
<dbReference type="GO" id="GO:0071035">
    <property type="term" value="P:nuclear polyadenylation-dependent rRNA catabolic process"/>
    <property type="evidence" value="ECO:0007669"/>
    <property type="project" value="TreeGrafter"/>
</dbReference>
<keyword evidence="5" id="KW-0271">Exosome</keyword>
<comment type="subcellular location">
    <subcellularLocation>
        <location evidence="1">Cytoplasm</location>
    </subcellularLocation>
    <subcellularLocation>
        <location evidence="2">Nucleus</location>
        <location evidence="2">Nucleolus</location>
    </subcellularLocation>
</comment>
<dbReference type="InterPro" id="IPR001247">
    <property type="entry name" value="ExoRNase_PH_dom1"/>
</dbReference>
<dbReference type="PANTHER" id="PTHR11097:SF8">
    <property type="entry name" value="EXOSOME COMPLEX COMPONENT RRP42"/>
    <property type="match status" value="1"/>
</dbReference>
<evidence type="ECO:0000259" key="8">
    <source>
        <dbReference type="Pfam" id="PF03725"/>
    </source>
</evidence>
<dbReference type="GO" id="GO:0071038">
    <property type="term" value="P:TRAMP-dependent tRNA surveillance pathway"/>
    <property type="evidence" value="ECO:0007669"/>
    <property type="project" value="TreeGrafter"/>
</dbReference>
<dbReference type="EMBL" id="HBEM01014487">
    <property type="protein sequence ID" value="CAD8449376.1"/>
    <property type="molecule type" value="Transcribed_RNA"/>
</dbReference>
<comment type="similarity">
    <text evidence="3">Belongs to the RNase PH family.</text>
</comment>
<evidence type="ECO:0000256" key="2">
    <source>
        <dbReference type="ARBA" id="ARBA00004604"/>
    </source>
</evidence>
<dbReference type="GO" id="GO:0034476">
    <property type="term" value="P:U5 snRNA 3'-end processing"/>
    <property type="evidence" value="ECO:0007669"/>
    <property type="project" value="TreeGrafter"/>
</dbReference>
<dbReference type="InterPro" id="IPR027408">
    <property type="entry name" value="PNPase/RNase_PH_dom_sf"/>
</dbReference>
<reference evidence="9" key="1">
    <citation type="submission" date="2021-01" db="EMBL/GenBank/DDBJ databases">
        <authorList>
            <person name="Corre E."/>
            <person name="Pelletier E."/>
            <person name="Niang G."/>
            <person name="Scheremetjew M."/>
            <person name="Finn R."/>
            <person name="Kale V."/>
            <person name="Holt S."/>
            <person name="Cochrane G."/>
            <person name="Meng A."/>
            <person name="Brown T."/>
            <person name="Cohen L."/>
        </authorList>
    </citation>
    <scope>NUCLEOTIDE SEQUENCE</scope>
    <source>
        <strain evidence="9">CCMP2058</strain>
    </source>
</reference>
<dbReference type="Gene3D" id="3.30.230.70">
    <property type="entry name" value="GHMP Kinase, N-terminal domain"/>
    <property type="match status" value="1"/>
</dbReference>
<dbReference type="GO" id="GO:0000177">
    <property type="term" value="C:cytoplasmic exosome (RNase complex)"/>
    <property type="evidence" value="ECO:0007669"/>
    <property type="project" value="TreeGrafter"/>
</dbReference>
<dbReference type="GO" id="GO:0005730">
    <property type="term" value="C:nucleolus"/>
    <property type="evidence" value="ECO:0007669"/>
    <property type="project" value="UniProtKB-SubCell"/>
</dbReference>
<gene>
    <name evidence="9" type="ORF">LAMO00422_LOCUS9986</name>
</gene>
<evidence type="ECO:0000259" key="7">
    <source>
        <dbReference type="Pfam" id="PF01138"/>
    </source>
</evidence>
<dbReference type="InterPro" id="IPR036345">
    <property type="entry name" value="ExoRNase_PH_dom2_sf"/>
</dbReference>
<evidence type="ECO:0000313" key="9">
    <source>
        <dbReference type="EMBL" id="CAD8449376.1"/>
    </source>
</evidence>
<evidence type="ECO:0000256" key="4">
    <source>
        <dbReference type="ARBA" id="ARBA00022490"/>
    </source>
</evidence>
<dbReference type="SUPFAM" id="SSF54211">
    <property type="entry name" value="Ribosomal protein S5 domain 2-like"/>
    <property type="match status" value="1"/>
</dbReference>
<proteinExistence type="inferred from homology"/>
<dbReference type="AlphaFoldDB" id="A0A7S0GZ67"/>
<protein>
    <recommendedName>
        <fullName evidence="6">Ribosomal RNA-processing protein 42</fullName>
    </recommendedName>
</protein>
<dbReference type="GO" id="GO:0000467">
    <property type="term" value="P:exonucleolytic trimming to generate mature 3'-end of 5.8S rRNA from tricistronic rRNA transcript (SSU-rRNA, 5.8S rRNA, LSU-rRNA)"/>
    <property type="evidence" value="ECO:0007669"/>
    <property type="project" value="TreeGrafter"/>
</dbReference>
<dbReference type="CDD" id="cd11367">
    <property type="entry name" value="RNase_PH_RRP42"/>
    <property type="match status" value="1"/>
</dbReference>
<dbReference type="SUPFAM" id="SSF55666">
    <property type="entry name" value="Ribonuclease PH domain 2-like"/>
    <property type="match status" value="1"/>
</dbReference>
<name>A0A7S0GZ67_9EUKA</name>
<dbReference type="GO" id="GO:0016075">
    <property type="term" value="P:rRNA catabolic process"/>
    <property type="evidence" value="ECO:0007669"/>
    <property type="project" value="TreeGrafter"/>
</dbReference>
<evidence type="ECO:0000256" key="5">
    <source>
        <dbReference type="ARBA" id="ARBA00022835"/>
    </source>
</evidence>
<dbReference type="GO" id="GO:0035925">
    <property type="term" value="F:mRNA 3'-UTR AU-rich region binding"/>
    <property type="evidence" value="ECO:0007669"/>
    <property type="project" value="TreeGrafter"/>
</dbReference>
<dbReference type="GO" id="GO:0034475">
    <property type="term" value="P:U4 snRNA 3'-end processing"/>
    <property type="evidence" value="ECO:0007669"/>
    <property type="project" value="TreeGrafter"/>
</dbReference>
<evidence type="ECO:0000256" key="1">
    <source>
        <dbReference type="ARBA" id="ARBA00004496"/>
    </source>
</evidence>
<dbReference type="InterPro" id="IPR020568">
    <property type="entry name" value="Ribosomal_Su5_D2-typ_SF"/>
</dbReference>
<evidence type="ECO:0000256" key="6">
    <source>
        <dbReference type="ARBA" id="ARBA00042523"/>
    </source>
</evidence>
<feature type="domain" description="Exoribonuclease phosphorolytic" evidence="8">
    <location>
        <begin position="176"/>
        <end position="240"/>
    </location>
</feature>
<dbReference type="Pfam" id="PF03725">
    <property type="entry name" value="RNase_PH_C"/>
    <property type="match status" value="1"/>
</dbReference>
<dbReference type="Pfam" id="PF01138">
    <property type="entry name" value="RNase_PH"/>
    <property type="match status" value="1"/>
</dbReference>
<dbReference type="InterPro" id="IPR050590">
    <property type="entry name" value="Exosome_comp_Rrp42_subfam"/>
</dbReference>
<dbReference type="PANTHER" id="PTHR11097">
    <property type="entry name" value="EXOSOME COMPLEX EXONUCLEASE RIBOSOMAL RNA PROCESSING PROTEIN"/>
    <property type="match status" value="1"/>
</dbReference>
<dbReference type="GO" id="GO:0071028">
    <property type="term" value="P:nuclear mRNA surveillance"/>
    <property type="evidence" value="ECO:0007669"/>
    <property type="project" value="TreeGrafter"/>
</dbReference>
<evidence type="ECO:0000256" key="3">
    <source>
        <dbReference type="ARBA" id="ARBA00006678"/>
    </source>
</evidence>
<sequence length="263" mass="28395">MRADGRRRMDYRFFDMNTEVVLSANGSARLQLDHTDVLVAVKVAIGEPDVATPDQGRVECSVTCAPSASLRYEGRGAETLNVYLTSGLSRLISSAVDVKKLSIVPRSQCWVVYVDAIVLDSSGNLRDALSMAAYAALKTTTVPAIQVVKGEDAKETIVEVSDDPFETIPLPINKQLPISISLTKIGACFVVDSSGEEESCMSAKVTFAIDRDGKICSTTKTGIGGISSDMLMEMMRVAAEKGKEMVAKIESKLKDDDTKKPFI</sequence>
<keyword evidence="4" id="KW-0963">Cytoplasm</keyword>
<accession>A0A7S0GZ67</accession>